<evidence type="ECO:0000313" key="2">
    <source>
        <dbReference type="EMBL" id="PAD72802.1"/>
    </source>
</evidence>
<dbReference type="OrthoDB" id="3730241at2"/>
<dbReference type="Proteomes" id="UP000435177">
    <property type="component" value="Unassembled WGS sequence"/>
</dbReference>
<name>A0A268EI50_9BACL</name>
<gene>
    <name evidence="2" type="ORF">CHH67_21480</name>
    <name evidence="1" type="ORF">GNP94_15100</name>
</gene>
<evidence type="ECO:0000313" key="1">
    <source>
        <dbReference type="EMBL" id="MUG67313.1"/>
    </source>
</evidence>
<dbReference type="NCBIfam" id="NF038048">
    <property type="entry name" value="DIP1984_fam"/>
    <property type="match status" value="1"/>
</dbReference>
<sequence>MKLAEALVLRVDCQRKISQLRERLSRVVKVQEGDEPAEKPELLLQELNETINQLTVLIMSINKTNSLTPFDENRTIADVLAERDSVMQKRKILDELLEHASIRQDRYSRSEVRYQATVDIPKIQSEIDRLSKEYRELDFKIQEKNWTINLVE</sequence>
<dbReference type="EMBL" id="WOAA01000013">
    <property type="protein sequence ID" value="MUG67313.1"/>
    <property type="molecule type" value="Genomic_DNA"/>
</dbReference>
<accession>A0A268EI50</accession>
<dbReference type="Proteomes" id="UP000215596">
    <property type="component" value="Unassembled WGS sequence"/>
</dbReference>
<dbReference type="CDD" id="cd12208">
    <property type="entry name" value="DIP1984-like"/>
    <property type="match status" value="1"/>
</dbReference>
<evidence type="ECO:0000313" key="3">
    <source>
        <dbReference type="Proteomes" id="UP000215596"/>
    </source>
</evidence>
<evidence type="ECO:0000313" key="4">
    <source>
        <dbReference type="Proteomes" id="UP000435177"/>
    </source>
</evidence>
<comment type="caution">
    <text evidence="2">The sequence shown here is derived from an EMBL/GenBank/DDBJ whole genome shotgun (WGS) entry which is preliminary data.</text>
</comment>
<reference evidence="1 4" key="2">
    <citation type="submission" date="2019-11" db="EMBL/GenBank/DDBJ databases">
        <title>Draft genome sequences of five Paenibacillus species of dairy origin.</title>
        <authorList>
            <person name="Olajide A.M."/>
            <person name="Chen S."/>
            <person name="Lapointe G."/>
        </authorList>
    </citation>
    <scope>NUCLEOTIDE SEQUENCE [LARGE SCALE GENOMIC DNA]</scope>
    <source>
        <strain evidence="1 4">3CS1</strain>
    </source>
</reference>
<reference evidence="2 3" key="1">
    <citation type="submission" date="2017-07" db="EMBL/GenBank/DDBJ databases">
        <title>Isolation and whole genome analysis of endospore-forming bacteria from heroin.</title>
        <authorList>
            <person name="Kalinowski J."/>
            <person name="Ahrens B."/>
            <person name="Al-Dilaimi A."/>
            <person name="Winkler A."/>
            <person name="Wibberg D."/>
            <person name="Schleenbecker U."/>
            <person name="Ruckert C."/>
            <person name="Wolfel R."/>
            <person name="Grass G."/>
        </authorList>
    </citation>
    <scope>NUCLEOTIDE SEQUENCE [LARGE SCALE GENOMIC DNA]</scope>
    <source>
        <strain evidence="2 3">7537-G1</strain>
    </source>
</reference>
<dbReference type="InterPro" id="IPR047741">
    <property type="entry name" value="DIP1984-like"/>
</dbReference>
<dbReference type="RefSeq" id="WP_095267432.1">
    <property type="nucleotide sequence ID" value="NZ_NPBY01000075.1"/>
</dbReference>
<protein>
    <recommendedName>
        <fullName evidence="5">Septicolysin</fullName>
    </recommendedName>
</protein>
<evidence type="ECO:0008006" key="5">
    <source>
        <dbReference type="Google" id="ProtNLM"/>
    </source>
</evidence>
<dbReference type="AlphaFoldDB" id="A0A268EI50"/>
<proteinExistence type="predicted"/>
<keyword evidence="4" id="KW-1185">Reference proteome</keyword>
<dbReference type="Gene3D" id="6.10.320.10">
    <property type="match status" value="1"/>
</dbReference>
<organism evidence="2 3">
    <name type="scientific">Paenibacillus campinasensis</name>
    <dbReference type="NCBI Taxonomy" id="66347"/>
    <lineage>
        <taxon>Bacteria</taxon>
        <taxon>Bacillati</taxon>
        <taxon>Bacillota</taxon>
        <taxon>Bacilli</taxon>
        <taxon>Bacillales</taxon>
        <taxon>Paenibacillaceae</taxon>
        <taxon>Paenibacillus</taxon>
    </lineage>
</organism>
<dbReference type="EMBL" id="NPBY01000075">
    <property type="protein sequence ID" value="PAD72802.1"/>
    <property type="molecule type" value="Genomic_DNA"/>
</dbReference>
<dbReference type="Pfam" id="PF20935">
    <property type="entry name" value="DUF6847"/>
    <property type="match status" value="1"/>
</dbReference>